<evidence type="ECO:0000256" key="1">
    <source>
        <dbReference type="ARBA" id="ARBA00007664"/>
    </source>
</evidence>
<evidence type="ECO:0000259" key="9">
    <source>
        <dbReference type="PROSITE" id="PS50240"/>
    </source>
</evidence>
<evidence type="ECO:0000256" key="4">
    <source>
        <dbReference type="ARBA" id="ARBA00022801"/>
    </source>
</evidence>
<dbReference type="Gene3D" id="2.40.10.10">
    <property type="entry name" value="Trypsin-like serine proteases"/>
    <property type="match status" value="1"/>
</dbReference>
<comment type="similarity">
    <text evidence="1">Belongs to the peptidase S1 family.</text>
</comment>
<dbReference type="InterPro" id="IPR001254">
    <property type="entry name" value="Trypsin_dom"/>
</dbReference>
<dbReference type="InterPro" id="IPR001314">
    <property type="entry name" value="Peptidase_S1A"/>
</dbReference>
<evidence type="ECO:0000256" key="2">
    <source>
        <dbReference type="ARBA" id="ARBA00022670"/>
    </source>
</evidence>
<dbReference type="PROSITE" id="PS00134">
    <property type="entry name" value="TRYPSIN_HIS"/>
    <property type="match status" value="1"/>
</dbReference>
<dbReference type="PROSITE" id="PS50240">
    <property type="entry name" value="TRYPSIN_DOM"/>
    <property type="match status" value="1"/>
</dbReference>
<feature type="domain" description="Peptidase S1" evidence="9">
    <location>
        <begin position="48"/>
        <end position="272"/>
    </location>
</feature>
<dbReference type="SMART" id="SM00020">
    <property type="entry name" value="Tryp_SPc"/>
    <property type="match status" value="1"/>
</dbReference>
<gene>
    <name evidence="11" type="primary">LOC108013631</name>
</gene>
<keyword evidence="3 8" id="KW-0732">Signal</keyword>
<dbReference type="InterPro" id="IPR043504">
    <property type="entry name" value="Peptidase_S1_PA_chymotrypsin"/>
</dbReference>
<dbReference type="GO" id="GO:0004252">
    <property type="term" value="F:serine-type endopeptidase activity"/>
    <property type="evidence" value="ECO:0007669"/>
    <property type="project" value="InterPro"/>
</dbReference>
<evidence type="ECO:0000256" key="8">
    <source>
        <dbReference type="SAM" id="SignalP"/>
    </source>
</evidence>
<dbReference type="PANTHER" id="PTHR24276:SF94">
    <property type="entry name" value="AT20289P-RELATED"/>
    <property type="match status" value="1"/>
</dbReference>
<dbReference type="SUPFAM" id="SSF50494">
    <property type="entry name" value="Trypsin-like serine proteases"/>
    <property type="match status" value="1"/>
</dbReference>
<evidence type="ECO:0000313" key="10">
    <source>
        <dbReference type="Proteomes" id="UP001652628"/>
    </source>
</evidence>
<reference evidence="11" key="1">
    <citation type="submission" date="2025-08" db="UniProtKB">
        <authorList>
            <consortium name="RefSeq"/>
        </authorList>
    </citation>
    <scope>IDENTIFICATION</scope>
</reference>
<evidence type="ECO:0000256" key="5">
    <source>
        <dbReference type="ARBA" id="ARBA00022825"/>
    </source>
</evidence>
<dbReference type="InterPro" id="IPR050430">
    <property type="entry name" value="Peptidase_S1"/>
</dbReference>
<proteinExistence type="inferred from homology"/>
<dbReference type="InterPro" id="IPR018114">
    <property type="entry name" value="TRYPSIN_HIS"/>
</dbReference>
<keyword evidence="4" id="KW-0378">Hydrolase</keyword>
<dbReference type="PRINTS" id="PR00722">
    <property type="entry name" value="CHYMOTRYPSIN"/>
</dbReference>
<evidence type="ECO:0000313" key="11">
    <source>
        <dbReference type="RefSeq" id="XP_016935066.2"/>
    </source>
</evidence>
<keyword evidence="10" id="KW-1185">Reference proteome</keyword>
<evidence type="ECO:0000256" key="3">
    <source>
        <dbReference type="ARBA" id="ARBA00022729"/>
    </source>
</evidence>
<name>A0AB39ZGT9_DROSZ</name>
<dbReference type="CDD" id="cd00190">
    <property type="entry name" value="Tryp_SPc"/>
    <property type="match status" value="1"/>
</dbReference>
<dbReference type="Pfam" id="PF00089">
    <property type="entry name" value="Trypsin"/>
    <property type="match status" value="1"/>
</dbReference>
<sequence>MQRLLACCLLATTLSRIDVLAQTLNLSQAIDVKKLAKIVVPPKFETRVVGGRVTTNEKLGGYLIALRYDKEFICGGTLLHELIVLTAAHCFSGREKIKEWVAVGATSKLSDKGIQRKVKEVIKSAQFSEDDMNMDVAVVRLKSPMKGKKIGKLSLCSTYLKPGLELVVSGWGMTDPNGLRPQNLLRTITVPILDKRTCRSSYWPAVNITDSMFCAGLLGKKDACTFDSGGPLVYKKQICGIVSFGIGCASRRYSGVYTDVMYVKPFIEKSIKVLLAKS</sequence>
<dbReference type="PANTHER" id="PTHR24276">
    <property type="entry name" value="POLYSERASE-RELATED"/>
    <property type="match status" value="1"/>
</dbReference>
<dbReference type="Proteomes" id="UP001652628">
    <property type="component" value="Chromosome 3"/>
</dbReference>
<keyword evidence="6" id="KW-0865">Zymogen</keyword>
<keyword evidence="7" id="KW-1015">Disulfide bond</keyword>
<dbReference type="GO" id="GO:0006508">
    <property type="term" value="P:proteolysis"/>
    <property type="evidence" value="ECO:0007669"/>
    <property type="project" value="UniProtKB-KW"/>
</dbReference>
<dbReference type="AlphaFoldDB" id="A0AB39ZGT9"/>
<dbReference type="InterPro" id="IPR009003">
    <property type="entry name" value="Peptidase_S1_PA"/>
</dbReference>
<feature type="chain" id="PRO_5045592891" evidence="8">
    <location>
        <begin position="22"/>
        <end position="278"/>
    </location>
</feature>
<evidence type="ECO:0000256" key="7">
    <source>
        <dbReference type="ARBA" id="ARBA00023157"/>
    </source>
</evidence>
<evidence type="ECO:0000256" key="6">
    <source>
        <dbReference type="ARBA" id="ARBA00023145"/>
    </source>
</evidence>
<keyword evidence="2" id="KW-0645">Protease</keyword>
<feature type="signal peptide" evidence="8">
    <location>
        <begin position="1"/>
        <end position="21"/>
    </location>
</feature>
<protein>
    <submittedName>
        <fullName evidence="11">Seminase</fullName>
    </submittedName>
</protein>
<organism evidence="10 11">
    <name type="scientific">Drosophila suzukii</name>
    <name type="common">Spotted-wing drosophila fruit fly</name>
    <dbReference type="NCBI Taxonomy" id="28584"/>
    <lineage>
        <taxon>Eukaryota</taxon>
        <taxon>Metazoa</taxon>
        <taxon>Ecdysozoa</taxon>
        <taxon>Arthropoda</taxon>
        <taxon>Hexapoda</taxon>
        <taxon>Insecta</taxon>
        <taxon>Pterygota</taxon>
        <taxon>Neoptera</taxon>
        <taxon>Endopterygota</taxon>
        <taxon>Diptera</taxon>
        <taxon>Brachycera</taxon>
        <taxon>Muscomorpha</taxon>
        <taxon>Ephydroidea</taxon>
        <taxon>Drosophilidae</taxon>
        <taxon>Drosophila</taxon>
        <taxon>Sophophora</taxon>
    </lineage>
</organism>
<accession>A0AB39ZGT9</accession>
<dbReference type="RefSeq" id="XP_016935066.2">
    <property type="nucleotide sequence ID" value="XM_017079577.4"/>
</dbReference>
<dbReference type="GeneID" id="108013631"/>
<keyword evidence="5" id="KW-0720">Serine protease</keyword>